<comment type="function">
    <text evidence="10">Hydrolyzes the pyrophosphate bond of UDP-2,3-diacylglucosamine to yield 2,3-diacylglucosamine 1-phosphate (lipid X) and UMP by catalyzing the attack of water at the alpha-P atom. Involved in the biosynthesis of lipid A, a phosphorylated glycolipid that anchors the lipopolysaccharide to the outer membrane of the cell.</text>
</comment>
<feature type="binding site" evidence="10">
    <location>
        <position position="245"/>
    </location>
    <ligand>
        <name>Mn(2+)</name>
        <dbReference type="ChEBI" id="CHEBI:29035"/>
        <label>1</label>
    </ligand>
</feature>
<feature type="binding site" evidence="10">
    <location>
        <position position="213"/>
    </location>
    <ligand>
        <name>substrate</name>
    </ligand>
</feature>
<dbReference type="SUPFAM" id="SSF56300">
    <property type="entry name" value="Metallo-dependent phosphatases"/>
    <property type="match status" value="1"/>
</dbReference>
<evidence type="ECO:0000313" key="13">
    <source>
        <dbReference type="EMBL" id="PND37247.1"/>
    </source>
</evidence>
<feature type="domain" description="Calcineurin-like phosphoesterase" evidence="12">
    <location>
        <begin position="53"/>
        <end position="247"/>
    </location>
</feature>
<feature type="compositionally biased region" description="Polar residues" evidence="11">
    <location>
        <begin position="1"/>
        <end position="12"/>
    </location>
</feature>
<feature type="compositionally biased region" description="Low complexity" evidence="11">
    <location>
        <begin position="18"/>
        <end position="27"/>
    </location>
</feature>
<feature type="region of interest" description="Disordered" evidence="11">
    <location>
        <begin position="1"/>
        <end position="27"/>
    </location>
</feature>
<feature type="binding site" evidence="10">
    <location>
        <position position="90"/>
    </location>
    <ligand>
        <name>Mn(2+)</name>
        <dbReference type="ChEBI" id="CHEBI:29035"/>
        <label>1</label>
    </ligand>
</feature>
<protein>
    <recommendedName>
        <fullName evidence="10">UDP-2,3-diacylglucosamine hydrolase</fullName>
        <ecNumber evidence="10">3.6.1.54</ecNumber>
    </recommendedName>
    <alternativeName>
        <fullName evidence="10">UDP-2,3-diacylglucosamine diphosphatase</fullName>
    </alternativeName>
</protein>
<dbReference type="AlphaFoldDB" id="A0A2N8KUW0"/>
<dbReference type="UniPathway" id="UPA00359">
    <property type="reaction ID" value="UER00480"/>
</dbReference>
<keyword evidence="2 10" id="KW-0444">Lipid biosynthesis</keyword>
<keyword evidence="3 10" id="KW-0997">Cell inner membrane</keyword>
<evidence type="ECO:0000256" key="6">
    <source>
        <dbReference type="ARBA" id="ARBA00022801"/>
    </source>
</evidence>
<dbReference type="GO" id="GO:0030145">
    <property type="term" value="F:manganese ion binding"/>
    <property type="evidence" value="ECO:0007669"/>
    <property type="project" value="UniProtKB-UniRule"/>
</dbReference>
<proteinExistence type="inferred from homology"/>
<keyword evidence="6 10" id="KW-0378">Hydrolase</keyword>
<feature type="binding site" evidence="10">
    <location>
        <position position="128"/>
    </location>
    <ligand>
        <name>Mn(2+)</name>
        <dbReference type="ChEBI" id="CHEBI:29035"/>
        <label>2</label>
    </ligand>
</feature>
<dbReference type="HAMAP" id="MF_00575">
    <property type="entry name" value="LpxH"/>
    <property type="match status" value="1"/>
</dbReference>
<reference evidence="13 14" key="1">
    <citation type="submission" date="2018-01" db="EMBL/GenBank/DDBJ databases">
        <title>Draft genome sequence of Paucibacter aquatile CR182 isolated from freshwater of the Nakdong River.</title>
        <authorList>
            <person name="Choi A."/>
            <person name="Chung E.J."/>
        </authorList>
    </citation>
    <scope>NUCLEOTIDE SEQUENCE [LARGE SCALE GENOMIC DNA]</scope>
    <source>
        <strain evidence="13 14">CR182</strain>
    </source>
</reference>
<evidence type="ECO:0000256" key="1">
    <source>
        <dbReference type="ARBA" id="ARBA00022475"/>
    </source>
</evidence>
<dbReference type="InterPro" id="IPR010138">
    <property type="entry name" value="UDP-diacylglucosamine_Hdrlase"/>
</dbReference>
<feature type="binding site" evidence="10">
    <location>
        <position position="90"/>
    </location>
    <ligand>
        <name>Mn(2+)</name>
        <dbReference type="ChEBI" id="CHEBI:29035"/>
        <label>2</label>
    </ligand>
</feature>
<evidence type="ECO:0000259" key="12">
    <source>
        <dbReference type="Pfam" id="PF00149"/>
    </source>
</evidence>
<dbReference type="GO" id="GO:0009245">
    <property type="term" value="P:lipid A biosynthetic process"/>
    <property type="evidence" value="ECO:0007669"/>
    <property type="project" value="UniProtKB-UniRule"/>
</dbReference>
<feature type="binding site" evidence="10">
    <location>
        <position position="61"/>
    </location>
    <ligand>
        <name>Mn(2+)</name>
        <dbReference type="ChEBI" id="CHEBI:29035"/>
        <label>1</label>
    </ligand>
</feature>
<dbReference type="GO" id="GO:0008758">
    <property type="term" value="F:UDP-2,3-diacylglucosamine hydrolase activity"/>
    <property type="evidence" value="ECO:0007669"/>
    <property type="project" value="UniProtKB-UniRule"/>
</dbReference>
<comment type="similarity">
    <text evidence="10">Belongs to the LpxH family.</text>
</comment>
<keyword evidence="1 10" id="KW-1003">Cell membrane</keyword>
<keyword evidence="4 10" id="KW-0441">Lipid A biosynthesis</keyword>
<keyword evidence="7 10" id="KW-0443">Lipid metabolism</keyword>
<comment type="cofactor">
    <cofactor evidence="10">
        <name>Mn(2+)</name>
        <dbReference type="ChEBI" id="CHEBI:29035"/>
    </cofactor>
    <text evidence="10">Binds 2 Mn(2+) ions per subunit in a binuclear metal center.</text>
</comment>
<feature type="binding site" evidence="10">
    <location>
        <position position="209"/>
    </location>
    <ligand>
        <name>substrate</name>
    </ligand>
</feature>
<comment type="pathway">
    <text evidence="10">Glycolipid biosynthesis; lipid IV(A) biosynthesis; lipid IV(A) from (3R)-3-hydroxytetradecanoyl-[acyl-carrier-protein] and UDP-N-acetyl-alpha-D-glucosamine: step 4/6.</text>
</comment>
<feature type="binding site" evidence="10">
    <location>
        <begin position="128"/>
        <end position="129"/>
    </location>
    <ligand>
        <name>substrate</name>
    </ligand>
</feature>
<keyword evidence="9 10" id="KW-0464">Manganese</keyword>
<evidence type="ECO:0000256" key="2">
    <source>
        <dbReference type="ARBA" id="ARBA00022516"/>
    </source>
</evidence>
<dbReference type="Pfam" id="PF00149">
    <property type="entry name" value="Metallophos"/>
    <property type="match status" value="1"/>
</dbReference>
<comment type="subcellular location">
    <subcellularLocation>
        <location evidence="10">Cell inner membrane</location>
        <topology evidence="10">Peripheral membrane protein</topology>
        <orientation evidence="10">Cytoplasmic side</orientation>
    </subcellularLocation>
</comment>
<evidence type="ECO:0000313" key="14">
    <source>
        <dbReference type="Proteomes" id="UP000235916"/>
    </source>
</evidence>
<keyword evidence="8 10" id="KW-0472">Membrane</keyword>
<dbReference type="GO" id="GO:0005737">
    <property type="term" value="C:cytoplasm"/>
    <property type="evidence" value="ECO:0007669"/>
    <property type="project" value="InterPro"/>
</dbReference>
<sequence>MCRWKTWSSNARSKLRPETPSAATAPAAAAAGAEPRPALPAFAELNVPAEWRRLDFLSDLHLSPDTPATLAALAAHLQDSSAEAIFLLGDIFEVWIGDDARHQDFEASCVELLHAASQRHTLFFMAGNRDFLVGPDMLAACGMQALADPTVLNAFGQRWLLSHGDALCMDDKPYQAFRAQARSAAWQAQFLARPLEERRALARQMREASQAGQAEMSVYADLDSAACVQWLQASGCSDLIHGHTHRPARHELAPGLRRHVLSDWDFEGAKPRGDLLRLRHAGLRRIDLA</sequence>
<dbReference type="InterPro" id="IPR004843">
    <property type="entry name" value="Calcineurin-like_PHP"/>
</dbReference>
<evidence type="ECO:0000256" key="4">
    <source>
        <dbReference type="ARBA" id="ARBA00022556"/>
    </source>
</evidence>
<name>A0A2N8KUW0_9BURK</name>
<dbReference type="NCBIfam" id="TIGR01854">
    <property type="entry name" value="lipid_A_lpxH"/>
    <property type="match status" value="1"/>
</dbReference>
<accession>A0A2N8KUW0</accession>
<dbReference type="EC" id="3.6.1.54" evidence="10"/>
<evidence type="ECO:0000256" key="9">
    <source>
        <dbReference type="ARBA" id="ARBA00023211"/>
    </source>
</evidence>
<dbReference type="NCBIfam" id="NF003743">
    <property type="entry name" value="PRK05340.1"/>
    <property type="match status" value="1"/>
</dbReference>
<dbReference type="PANTHER" id="PTHR34990:SF1">
    <property type="entry name" value="UDP-2,3-DIACYLGLUCOSAMINE HYDROLASE"/>
    <property type="match status" value="1"/>
</dbReference>
<evidence type="ECO:0000256" key="3">
    <source>
        <dbReference type="ARBA" id="ARBA00022519"/>
    </source>
</evidence>
<feature type="binding site" evidence="10">
    <location>
        <position position="171"/>
    </location>
    <ligand>
        <name>substrate</name>
    </ligand>
</feature>
<dbReference type="InterPro" id="IPR043461">
    <property type="entry name" value="LpxH-like"/>
</dbReference>
<dbReference type="Gene3D" id="3.60.21.10">
    <property type="match status" value="1"/>
</dbReference>
<feature type="binding site" evidence="10">
    <location>
        <position position="163"/>
    </location>
    <ligand>
        <name>Mn(2+)</name>
        <dbReference type="ChEBI" id="CHEBI:29035"/>
        <label>2</label>
    </ligand>
</feature>
<evidence type="ECO:0000256" key="11">
    <source>
        <dbReference type="SAM" id="MobiDB-lite"/>
    </source>
</evidence>
<dbReference type="GO" id="GO:0019897">
    <property type="term" value="C:extrinsic component of plasma membrane"/>
    <property type="evidence" value="ECO:0007669"/>
    <property type="project" value="UniProtKB-UniRule"/>
</dbReference>
<keyword evidence="5 10" id="KW-0479">Metal-binding</keyword>
<comment type="catalytic activity">
    <reaction evidence="10">
        <text>UDP-2-N,3-O-bis[(3R)-3-hydroxytetradecanoyl]-alpha-D-glucosamine + H2O = 2-N,3-O-bis[(3R)-3-hydroxytetradecanoyl]-alpha-D-glucosaminyl 1-phosphate + UMP + 2 H(+)</text>
        <dbReference type="Rhea" id="RHEA:25213"/>
        <dbReference type="ChEBI" id="CHEBI:15377"/>
        <dbReference type="ChEBI" id="CHEBI:15378"/>
        <dbReference type="ChEBI" id="CHEBI:57865"/>
        <dbReference type="ChEBI" id="CHEBI:57957"/>
        <dbReference type="ChEBI" id="CHEBI:78847"/>
        <dbReference type="EC" id="3.6.1.54"/>
    </reaction>
</comment>
<comment type="caution">
    <text evidence="13">The sequence shown here is derived from an EMBL/GenBank/DDBJ whole genome shotgun (WGS) entry which is preliminary data.</text>
</comment>
<comment type="caution">
    <text evidence="10">Lacks conserved residue(s) required for the propagation of feature annotation.</text>
</comment>
<feature type="binding site" evidence="10">
    <location>
        <position position="59"/>
    </location>
    <ligand>
        <name>Mn(2+)</name>
        <dbReference type="ChEBI" id="CHEBI:29035"/>
        <label>1</label>
    </ligand>
</feature>
<evidence type="ECO:0000256" key="5">
    <source>
        <dbReference type="ARBA" id="ARBA00022723"/>
    </source>
</evidence>
<dbReference type="PANTHER" id="PTHR34990">
    <property type="entry name" value="UDP-2,3-DIACYLGLUCOSAMINE HYDROLASE-RELATED"/>
    <property type="match status" value="1"/>
</dbReference>
<dbReference type="CDD" id="cd07398">
    <property type="entry name" value="MPP_YbbF-LpxH"/>
    <property type="match status" value="1"/>
</dbReference>
<feature type="binding site" evidence="10">
    <location>
        <position position="243"/>
    </location>
    <ligand>
        <name>substrate</name>
    </ligand>
</feature>
<keyword evidence="14" id="KW-1185">Reference proteome</keyword>
<evidence type="ECO:0000256" key="7">
    <source>
        <dbReference type="ARBA" id="ARBA00023098"/>
    </source>
</evidence>
<feature type="binding site" evidence="10">
    <location>
        <position position="243"/>
    </location>
    <ligand>
        <name>Mn(2+)</name>
        <dbReference type="ChEBI" id="CHEBI:29035"/>
        <label>2</label>
    </ligand>
</feature>
<dbReference type="EMBL" id="POSP01000003">
    <property type="protein sequence ID" value="PND37247.1"/>
    <property type="molecule type" value="Genomic_DNA"/>
</dbReference>
<evidence type="ECO:0000256" key="8">
    <source>
        <dbReference type="ARBA" id="ARBA00023136"/>
    </source>
</evidence>
<dbReference type="OrthoDB" id="9783283at2"/>
<evidence type="ECO:0000256" key="10">
    <source>
        <dbReference type="HAMAP-Rule" id="MF_00575"/>
    </source>
</evidence>
<organism evidence="13 14">
    <name type="scientific">Kinneretia aquatilis</name>
    <dbReference type="NCBI Taxonomy" id="2070761"/>
    <lineage>
        <taxon>Bacteria</taxon>
        <taxon>Pseudomonadati</taxon>
        <taxon>Pseudomonadota</taxon>
        <taxon>Betaproteobacteria</taxon>
        <taxon>Burkholderiales</taxon>
        <taxon>Sphaerotilaceae</taxon>
        <taxon>Roseateles</taxon>
    </lineage>
</organism>
<dbReference type="InterPro" id="IPR029052">
    <property type="entry name" value="Metallo-depent_PP-like"/>
</dbReference>
<gene>
    <name evidence="10" type="primary">lpxH</name>
    <name evidence="13" type="ORF">C1O66_06690</name>
</gene>
<dbReference type="Proteomes" id="UP000235916">
    <property type="component" value="Unassembled WGS sequence"/>
</dbReference>